<dbReference type="Pfam" id="PF06676">
    <property type="entry name" value="DUF1178"/>
    <property type="match status" value="1"/>
</dbReference>
<reference evidence="3" key="1">
    <citation type="journal article" date="2019" name="Int. J. Syst. Evol. Microbiol.">
        <title>The Global Catalogue of Microorganisms (GCM) 10K type strain sequencing project: providing services to taxonomists for standard genome sequencing and annotation.</title>
        <authorList>
            <consortium name="The Broad Institute Genomics Platform"/>
            <consortium name="The Broad Institute Genome Sequencing Center for Infectious Disease"/>
            <person name="Wu L."/>
            <person name="Ma J."/>
        </authorList>
    </citation>
    <scope>NUCLEOTIDE SEQUENCE [LARGE SCALE GENOMIC DNA]</scope>
    <source>
        <strain evidence="3">KCTC 22245</strain>
    </source>
</reference>
<organism evidence="2 3">
    <name type="scientific">Parvularcula lutaonensis</name>
    <dbReference type="NCBI Taxonomy" id="491923"/>
    <lineage>
        <taxon>Bacteria</taxon>
        <taxon>Pseudomonadati</taxon>
        <taxon>Pseudomonadota</taxon>
        <taxon>Alphaproteobacteria</taxon>
        <taxon>Parvularculales</taxon>
        <taxon>Parvularculaceae</taxon>
        <taxon>Parvularcula</taxon>
    </lineage>
</organism>
<evidence type="ECO:0000313" key="3">
    <source>
        <dbReference type="Proteomes" id="UP001595607"/>
    </source>
</evidence>
<comment type="caution">
    <text evidence="2">The sequence shown here is derived from an EMBL/GenBank/DDBJ whole genome shotgun (WGS) entry which is preliminary data.</text>
</comment>
<feature type="region of interest" description="Disordered" evidence="1">
    <location>
        <begin position="128"/>
        <end position="149"/>
    </location>
</feature>
<protein>
    <submittedName>
        <fullName evidence="2">DUF1178 family protein</fullName>
    </submittedName>
</protein>
<sequence>MIKYSLRCAQDHRFEGWFSSSADFDRQKDEAMLECPACGTSDVSKALMAPAIVKGGVSASKAKNAIEAISQEWNEVARRAKDYVEKNFENVGKRFPEEARRIHYGETDPKPIFGEATPKEVKELKDEGVQVAPVPQPIPDAGETKKKLN</sequence>
<dbReference type="RefSeq" id="WP_189571215.1">
    <property type="nucleotide sequence ID" value="NZ_BMXU01000001.1"/>
</dbReference>
<dbReference type="EMBL" id="JBHRVA010000002">
    <property type="protein sequence ID" value="MFC3302676.1"/>
    <property type="molecule type" value="Genomic_DNA"/>
</dbReference>
<dbReference type="InterPro" id="IPR009562">
    <property type="entry name" value="DUF1178"/>
</dbReference>
<evidence type="ECO:0000256" key="1">
    <source>
        <dbReference type="SAM" id="MobiDB-lite"/>
    </source>
</evidence>
<evidence type="ECO:0000313" key="2">
    <source>
        <dbReference type="EMBL" id="MFC3302676.1"/>
    </source>
</evidence>
<name>A0ABV7MEG6_9PROT</name>
<proteinExistence type="predicted"/>
<accession>A0ABV7MEG6</accession>
<dbReference type="PIRSF" id="PIRSF032131">
    <property type="entry name" value="UCP032131"/>
    <property type="match status" value="1"/>
</dbReference>
<gene>
    <name evidence="2" type="ORF">ACFONP_08015</name>
</gene>
<dbReference type="Proteomes" id="UP001595607">
    <property type="component" value="Unassembled WGS sequence"/>
</dbReference>
<keyword evidence="3" id="KW-1185">Reference proteome</keyword>